<name>A0A9D1NN26_9BACT</name>
<keyword evidence="1" id="KW-1133">Transmembrane helix</keyword>
<feature type="transmembrane region" description="Helical" evidence="1">
    <location>
        <begin position="39"/>
        <end position="61"/>
    </location>
</feature>
<feature type="non-terminal residue" evidence="3">
    <location>
        <position position="1"/>
    </location>
</feature>
<reference evidence="3" key="1">
    <citation type="submission" date="2020-10" db="EMBL/GenBank/DDBJ databases">
        <authorList>
            <person name="Gilroy R."/>
        </authorList>
    </citation>
    <scope>NUCLEOTIDE SEQUENCE</scope>
    <source>
        <strain evidence="3">35461</strain>
    </source>
</reference>
<dbReference type="NCBIfam" id="TIGR02595">
    <property type="entry name" value="PEP_CTERM"/>
    <property type="match status" value="1"/>
</dbReference>
<dbReference type="Pfam" id="PF07589">
    <property type="entry name" value="PEP-CTERM"/>
    <property type="match status" value="1"/>
</dbReference>
<organism evidence="3 4">
    <name type="scientific">Candidatus Spyradenecus faecavium</name>
    <dbReference type="NCBI Taxonomy" id="2840947"/>
    <lineage>
        <taxon>Bacteria</taxon>
        <taxon>Pseudomonadati</taxon>
        <taxon>Lentisphaerota</taxon>
        <taxon>Lentisphaeria</taxon>
        <taxon>Lentisphaerales</taxon>
        <taxon>Lentisphaeraceae</taxon>
        <taxon>Lentisphaeraceae incertae sedis</taxon>
        <taxon>Candidatus Spyradenecus</taxon>
    </lineage>
</organism>
<accession>A0A9D1NN26</accession>
<evidence type="ECO:0000313" key="4">
    <source>
        <dbReference type="Proteomes" id="UP000886845"/>
    </source>
</evidence>
<dbReference type="AlphaFoldDB" id="A0A9D1NN26"/>
<dbReference type="EMBL" id="DVOR01000089">
    <property type="protein sequence ID" value="HIV09024.1"/>
    <property type="molecule type" value="Genomic_DNA"/>
</dbReference>
<proteinExistence type="predicted"/>
<evidence type="ECO:0000313" key="3">
    <source>
        <dbReference type="EMBL" id="HIV09024.1"/>
    </source>
</evidence>
<sequence length="66" mass="6801">QQVEALSNGAAITQNTLGGEWTMDIAYVDGMTYDEVGDAIAALPEPTALALLALGVAGVALRRRVA</sequence>
<evidence type="ECO:0000256" key="1">
    <source>
        <dbReference type="SAM" id="Phobius"/>
    </source>
</evidence>
<dbReference type="Proteomes" id="UP000886845">
    <property type="component" value="Unassembled WGS sequence"/>
</dbReference>
<keyword evidence="1" id="KW-0812">Transmembrane</keyword>
<feature type="domain" description="Ice-binding protein C-terminal" evidence="2">
    <location>
        <begin position="44"/>
        <end position="64"/>
    </location>
</feature>
<gene>
    <name evidence="3" type="ORF">IAC79_02775</name>
</gene>
<dbReference type="InterPro" id="IPR013424">
    <property type="entry name" value="Ice-binding_C"/>
</dbReference>
<reference evidence="3" key="2">
    <citation type="journal article" date="2021" name="PeerJ">
        <title>Extensive microbial diversity within the chicken gut microbiome revealed by metagenomics and culture.</title>
        <authorList>
            <person name="Gilroy R."/>
            <person name="Ravi A."/>
            <person name="Getino M."/>
            <person name="Pursley I."/>
            <person name="Horton D.L."/>
            <person name="Alikhan N.F."/>
            <person name="Baker D."/>
            <person name="Gharbi K."/>
            <person name="Hall N."/>
            <person name="Watson M."/>
            <person name="Adriaenssens E.M."/>
            <person name="Foster-Nyarko E."/>
            <person name="Jarju S."/>
            <person name="Secka A."/>
            <person name="Antonio M."/>
            <person name="Oren A."/>
            <person name="Chaudhuri R.R."/>
            <person name="La Ragione R."/>
            <person name="Hildebrand F."/>
            <person name="Pallen M.J."/>
        </authorList>
    </citation>
    <scope>NUCLEOTIDE SEQUENCE</scope>
    <source>
        <strain evidence="3">35461</strain>
    </source>
</reference>
<protein>
    <submittedName>
        <fullName evidence="3">PEP-CTERM sorting domain-containing protein</fullName>
    </submittedName>
</protein>
<keyword evidence="1" id="KW-0472">Membrane</keyword>
<evidence type="ECO:0000259" key="2">
    <source>
        <dbReference type="Pfam" id="PF07589"/>
    </source>
</evidence>
<comment type="caution">
    <text evidence="3">The sequence shown here is derived from an EMBL/GenBank/DDBJ whole genome shotgun (WGS) entry which is preliminary data.</text>
</comment>